<evidence type="ECO:0000259" key="3">
    <source>
        <dbReference type="Pfam" id="PF07833"/>
    </source>
</evidence>
<dbReference type="NCBIfam" id="NF033223">
    <property type="entry name" value="YHYH_alt"/>
    <property type="match status" value="1"/>
</dbReference>
<comment type="caution">
    <text evidence="4">The sequence shown here is derived from an EMBL/GenBank/DDBJ whole genome shotgun (WGS) entry which is preliminary data.</text>
</comment>
<gene>
    <name evidence="4" type="ORF">AM231_03530</name>
</gene>
<feature type="signal peptide" evidence="2">
    <location>
        <begin position="1"/>
        <end position="22"/>
    </location>
</feature>
<dbReference type="Gene3D" id="3.30.457.10">
    <property type="entry name" value="Copper amine oxidase-like, N-terminal domain"/>
    <property type="match status" value="1"/>
</dbReference>
<dbReference type="Pfam" id="PF07833">
    <property type="entry name" value="Cu_amine_oxidN1"/>
    <property type="match status" value="1"/>
</dbReference>
<dbReference type="InterPro" id="IPR047773">
    <property type="entry name" value="YHYH_dom_bact"/>
</dbReference>
<dbReference type="SUPFAM" id="SSF55383">
    <property type="entry name" value="Copper amine oxidase, domain N"/>
    <property type="match status" value="1"/>
</dbReference>
<sequence length="206" mass="21993">MKKKMICCTIALLLISSSVVSAHPGRTDARGGHTCRTNCERWGLSYGEYHYHNGGSSSGSKSAASAPKSSQKSTTKSTAPKPAAPAYTKSGLSVYFNGSKVKFDSEPLVYNNINLVPLREIAEGMGAQVTWNRDAGSIGVQRGNHKMTLTIGSKTVYYNGKSETVTVAPKLINGVTYVPIQVFARGLGAGINYSDYDKTLRISFGG</sequence>
<accession>A0A0M1P1C4</accession>
<dbReference type="AlphaFoldDB" id="A0A0M1P1C4"/>
<feature type="chain" id="PRO_5005620672" evidence="2">
    <location>
        <begin position="23"/>
        <end position="206"/>
    </location>
</feature>
<evidence type="ECO:0000313" key="5">
    <source>
        <dbReference type="Proteomes" id="UP000036932"/>
    </source>
</evidence>
<protein>
    <submittedName>
        <fullName evidence="4">Copper amine oxidase</fullName>
    </submittedName>
</protein>
<evidence type="ECO:0000256" key="2">
    <source>
        <dbReference type="SAM" id="SignalP"/>
    </source>
</evidence>
<feature type="domain" description="Copper amine oxidase-like N-terminal" evidence="3">
    <location>
        <begin position="96"/>
        <end position="202"/>
    </location>
</feature>
<reference evidence="5" key="1">
    <citation type="submission" date="2015-08" db="EMBL/GenBank/DDBJ databases">
        <title>Genome sequencing project for genomic taxonomy and phylogenomics of Bacillus-like bacteria.</title>
        <authorList>
            <person name="Liu B."/>
            <person name="Wang J."/>
            <person name="Zhu Y."/>
            <person name="Liu G."/>
            <person name="Chen Q."/>
            <person name="Chen Z."/>
            <person name="Lan J."/>
            <person name="Che J."/>
            <person name="Ge C."/>
            <person name="Shi H."/>
            <person name="Pan Z."/>
            <person name="Liu X."/>
        </authorList>
    </citation>
    <scope>NUCLEOTIDE SEQUENCE [LARGE SCALE GENOMIC DNA]</scope>
    <source>
        <strain evidence="5">FJAT-22460</strain>
    </source>
</reference>
<feature type="region of interest" description="Disordered" evidence="1">
    <location>
        <begin position="57"/>
        <end position="85"/>
    </location>
</feature>
<organism evidence="4 5">
    <name type="scientific">Paenibacillus solani</name>
    <dbReference type="NCBI Taxonomy" id="1705565"/>
    <lineage>
        <taxon>Bacteria</taxon>
        <taxon>Bacillati</taxon>
        <taxon>Bacillota</taxon>
        <taxon>Bacilli</taxon>
        <taxon>Bacillales</taxon>
        <taxon>Paenibacillaceae</taxon>
        <taxon>Paenibacillus</taxon>
    </lineage>
</organism>
<dbReference type="InterPro" id="IPR036582">
    <property type="entry name" value="Mao_N_sf"/>
</dbReference>
<keyword evidence="2" id="KW-0732">Signal</keyword>
<evidence type="ECO:0000256" key="1">
    <source>
        <dbReference type="SAM" id="MobiDB-lite"/>
    </source>
</evidence>
<dbReference type="RefSeq" id="WP_054401359.1">
    <property type="nucleotide sequence ID" value="NZ_LIUT01000001.1"/>
</dbReference>
<dbReference type="InterPro" id="IPR012854">
    <property type="entry name" value="Cu_amine_oxidase-like_N"/>
</dbReference>
<evidence type="ECO:0000313" key="4">
    <source>
        <dbReference type="EMBL" id="KOR88303.1"/>
    </source>
</evidence>
<dbReference type="EMBL" id="LIUT01000001">
    <property type="protein sequence ID" value="KOR88303.1"/>
    <property type="molecule type" value="Genomic_DNA"/>
</dbReference>
<name>A0A0M1P1C4_9BACL</name>
<proteinExistence type="predicted"/>
<keyword evidence="5" id="KW-1185">Reference proteome</keyword>
<dbReference type="PATRIC" id="fig|1705565.3.peg.2579"/>
<dbReference type="OrthoDB" id="1656058at2"/>
<feature type="compositionally biased region" description="Low complexity" evidence="1">
    <location>
        <begin position="58"/>
        <end position="85"/>
    </location>
</feature>
<dbReference type="Proteomes" id="UP000036932">
    <property type="component" value="Unassembled WGS sequence"/>
</dbReference>